<keyword evidence="2 3" id="KW-0732">Signal</keyword>
<keyword evidence="6" id="KW-1185">Reference proteome</keyword>
<dbReference type="Pfam" id="PF13458">
    <property type="entry name" value="Peripla_BP_6"/>
    <property type="match status" value="1"/>
</dbReference>
<comment type="similarity">
    <text evidence="1">Belongs to the leucine-binding protein family.</text>
</comment>
<feature type="domain" description="Leucine-binding protein" evidence="4">
    <location>
        <begin position="33"/>
        <end position="386"/>
    </location>
</feature>
<evidence type="ECO:0000259" key="4">
    <source>
        <dbReference type="Pfam" id="PF13458"/>
    </source>
</evidence>
<dbReference type="OrthoDB" id="9770729at2"/>
<evidence type="ECO:0000256" key="3">
    <source>
        <dbReference type="SAM" id="SignalP"/>
    </source>
</evidence>
<evidence type="ECO:0000256" key="2">
    <source>
        <dbReference type="ARBA" id="ARBA00022729"/>
    </source>
</evidence>
<gene>
    <name evidence="5" type="ORF">EXY23_02215</name>
</gene>
<feature type="signal peptide" evidence="3">
    <location>
        <begin position="1"/>
        <end position="23"/>
    </location>
</feature>
<evidence type="ECO:0000313" key="6">
    <source>
        <dbReference type="Proteomes" id="UP000295023"/>
    </source>
</evidence>
<dbReference type="EMBL" id="SKBM01000002">
    <property type="protein sequence ID" value="TCZ65922.1"/>
    <property type="molecule type" value="Genomic_DNA"/>
</dbReference>
<dbReference type="Proteomes" id="UP000295023">
    <property type="component" value="Unassembled WGS sequence"/>
</dbReference>
<dbReference type="PANTHER" id="PTHR47235:SF1">
    <property type="entry name" value="BLR6548 PROTEIN"/>
    <property type="match status" value="1"/>
</dbReference>
<dbReference type="SUPFAM" id="SSF53822">
    <property type="entry name" value="Periplasmic binding protein-like I"/>
    <property type="match status" value="1"/>
</dbReference>
<dbReference type="AlphaFoldDB" id="A0A4V6P645"/>
<evidence type="ECO:0000256" key="1">
    <source>
        <dbReference type="ARBA" id="ARBA00010062"/>
    </source>
</evidence>
<dbReference type="Gene3D" id="3.40.50.2300">
    <property type="match status" value="2"/>
</dbReference>
<proteinExistence type="inferred from homology"/>
<dbReference type="CDD" id="cd06343">
    <property type="entry name" value="PBP1_ABC_ligand_binding-like"/>
    <property type="match status" value="1"/>
</dbReference>
<comment type="caution">
    <text evidence="5">The sequence shown here is derived from an EMBL/GenBank/DDBJ whole genome shotgun (WGS) entry which is preliminary data.</text>
</comment>
<dbReference type="PROSITE" id="PS51318">
    <property type="entry name" value="TAT"/>
    <property type="match status" value="1"/>
</dbReference>
<protein>
    <submittedName>
        <fullName evidence="5">Branched-chain amino acid ABC transporter substrate-binding protein</fullName>
    </submittedName>
</protein>
<sequence>MLGRRQVLAGAAAALAAPAVARAEDAVGVTATEIRIGNTMPYSGPNSAYGVIGRTEQAFVRMLNEGGGFAGRKINFITYDDAFSPPKTVEQVRRLVEQDRVAFLFNPLGTPTNNAIQRYCNQRKVPQLYVATGADKWGNWKEFPWTMGWQPSYRTEAQIYAKHLLAERRDFRLAIVFQNDDFGKDYVAGLRDVIGAERFDATVKTASFEITDPTPDSQILSLQGTGADVLMIALGPKAAAQAIRKTHDIGWQAQRYLTNVSLSVGAVMQPAGVEKGVGIITSGYLKEQGDAAWRDDPGMNEYRAFMKQWMPDGDLHDSNTVYGYALGRTLQQLLTQCDGNFSRENVMRQAASLRDVAIPVLLPGITLDTGPQDYRPIQKMQLQRWDGRSWVRFGGLIEGAEV</sequence>
<organism evidence="5 6">
    <name type="scientific">Roseicella aquatilis</name>
    <dbReference type="NCBI Taxonomy" id="2527868"/>
    <lineage>
        <taxon>Bacteria</taxon>
        <taxon>Pseudomonadati</taxon>
        <taxon>Pseudomonadota</taxon>
        <taxon>Alphaproteobacteria</taxon>
        <taxon>Acetobacterales</taxon>
        <taxon>Roseomonadaceae</taxon>
        <taxon>Roseicella</taxon>
    </lineage>
</organism>
<evidence type="ECO:0000313" key="5">
    <source>
        <dbReference type="EMBL" id="TCZ65922.1"/>
    </source>
</evidence>
<feature type="chain" id="PRO_5020574899" evidence="3">
    <location>
        <begin position="24"/>
        <end position="402"/>
    </location>
</feature>
<dbReference type="InterPro" id="IPR006311">
    <property type="entry name" value="TAT_signal"/>
</dbReference>
<dbReference type="InterPro" id="IPR028081">
    <property type="entry name" value="Leu-bd"/>
</dbReference>
<dbReference type="RefSeq" id="WP_132284105.1">
    <property type="nucleotide sequence ID" value="NZ_SKBM01000002.1"/>
</dbReference>
<dbReference type="InterPro" id="IPR028082">
    <property type="entry name" value="Peripla_BP_I"/>
</dbReference>
<dbReference type="PANTHER" id="PTHR47235">
    <property type="entry name" value="BLR6548 PROTEIN"/>
    <property type="match status" value="1"/>
</dbReference>
<reference evidence="5 6" key="1">
    <citation type="submission" date="2019-03" db="EMBL/GenBank/DDBJ databases">
        <title>Paracraurococcus aquatilis NE82 genome sequence.</title>
        <authorList>
            <person name="Zhao Y."/>
            <person name="Du Z."/>
        </authorList>
    </citation>
    <scope>NUCLEOTIDE SEQUENCE [LARGE SCALE GENOMIC DNA]</scope>
    <source>
        <strain evidence="5 6">NE82</strain>
    </source>
</reference>
<name>A0A4V6P645_9PROT</name>
<accession>A0A4V6P645</accession>